<organism evidence="2 3">
    <name type="scientific">Streptomyces gilvifuscus</name>
    <dbReference type="NCBI Taxonomy" id="1550617"/>
    <lineage>
        <taxon>Bacteria</taxon>
        <taxon>Bacillati</taxon>
        <taxon>Actinomycetota</taxon>
        <taxon>Actinomycetes</taxon>
        <taxon>Kitasatosporales</taxon>
        <taxon>Streptomycetaceae</taxon>
        <taxon>Streptomyces</taxon>
    </lineage>
</organism>
<sequence length="52" mass="5372">MRLFQLVVAGYAVLDDEAAADPGGGLCKRQFSSVSRTTATATPTASTAKSPR</sequence>
<accession>A0ABT5G9A2</accession>
<keyword evidence="3" id="KW-1185">Reference proteome</keyword>
<feature type="region of interest" description="Disordered" evidence="1">
    <location>
        <begin position="31"/>
        <end position="52"/>
    </location>
</feature>
<gene>
    <name evidence="2" type="ORF">PO587_43640</name>
</gene>
<dbReference type="EMBL" id="JAQOSK010000033">
    <property type="protein sequence ID" value="MDC2961339.1"/>
    <property type="molecule type" value="Genomic_DNA"/>
</dbReference>
<evidence type="ECO:0000313" key="3">
    <source>
        <dbReference type="Proteomes" id="UP001221328"/>
    </source>
</evidence>
<dbReference type="Proteomes" id="UP001221328">
    <property type="component" value="Unassembled WGS sequence"/>
</dbReference>
<reference evidence="2 3" key="1">
    <citation type="journal article" date="2015" name="Int. J. Syst. Evol. Microbiol.">
        <title>Streptomyces gilvifuscus sp. nov., an actinomycete that produces antibacterial compounds isolated from soil.</title>
        <authorList>
            <person name="Nguyen T.M."/>
            <person name="Kim J."/>
        </authorList>
    </citation>
    <scope>NUCLEOTIDE SEQUENCE [LARGE SCALE GENOMIC DNA]</scope>
    <source>
        <strain evidence="2 3">T113</strain>
    </source>
</reference>
<comment type="caution">
    <text evidence="2">The sequence shown here is derived from an EMBL/GenBank/DDBJ whole genome shotgun (WGS) entry which is preliminary data.</text>
</comment>
<proteinExistence type="predicted"/>
<feature type="compositionally biased region" description="Low complexity" evidence="1">
    <location>
        <begin position="32"/>
        <end position="52"/>
    </location>
</feature>
<evidence type="ECO:0000256" key="1">
    <source>
        <dbReference type="SAM" id="MobiDB-lite"/>
    </source>
</evidence>
<name>A0ABT5G9A2_9ACTN</name>
<evidence type="ECO:0000313" key="2">
    <source>
        <dbReference type="EMBL" id="MDC2961339.1"/>
    </source>
</evidence>
<protein>
    <submittedName>
        <fullName evidence="2">Uncharacterized protein</fullName>
    </submittedName>
</protein>